<protein>
    <recommendedName>
        <fullName evidence="1">Methyltransferase type 11 domain-containing protein</fullName>
    </recommendedName>
</protein>
<dbReference type="EMBL" id="BOPF01000004">
    <property type="protein sequence ID" value="GIJ44788.1"/>
    <property type="molecule type" value="Genomic_DNA"/>
</dbReference>
<dbReference type="InterPro" id="IPR029063">
    <property type="entry name" value="SAM-dependent_MTases_sf"/>
</dbReference>
<evidence type="ECO:0000313" key="2">
    <source>
        <dbReference type="EMBL" id="GIJ44788.1"/>
    </source>
</evidence>
<dbReference type="Proteomes" id="UP000619260">
    <property type="component" value="Unassembled WGS sequence"/>
</dbReference>
<sequence length="246" mass="27255">MRADYAQVFQNVDAVAKYTDVVYAPESYSTHVNARQRAFLRGLVHESFKGRRPVQHDFACGTGRAIRLLHGLVRECHGYDTSEAMLDSAREAGVYATLHTVAENGPVPAPATVDGPALVTMFRFLLNVPPEVRDRGIAFAAKALPDPDAGLLVIENHGNRQSLRHLAARRHAGKAWFSELAHTEVVEHLDAHGFDLVDARAFALSPDGAYRRGWSRPAARVVDDVTARVPGLWRWGTDVLYVARRR</sequence>
<comment type="caution">
    <text evidence="2">The sequence shown here is derived from an EMBL/GenBank/DDBJ whole genome shotgun (WGS) entry which is preliminary data.</text>
</comment>
<feature type="domain" description="Methyltransferase type 11" evidence="1">
    <location>
        <begin position="57"/>
        <end position="118"/>
    </location>
</feature>
<dbReference type="Pfam" id="PF08241">
    <property type="entry name" value="Methyltransf_11"/>
    <property type="match status" value="1"/>
</dbReference>
<dbReference type="SUPFAM" id="SSF53335">
    <property type="entry name" value="S-adenosyl-L-methionine-dependent methyltransferases"/>
    <property type="match status" value="1"/>
</dbReference>
<dbReference type="AlphaFoldDB" id="A0A8J4DPL5"/>
<name>A0A8J4DPL5_9ACTN</name>
<evidence type="ECO:0000259" key="1">
    <source>
        <dbReference type="Pfam" id="PF08241"/>
    </source>
</evidence>
<evidence type="ECO:0000313" key="3">
    <source>
        <dbReference type="Proteomes" id="UP000619260"/>
    </source>
</evidence>
<gene>
    <name evidence="2" type="ORF">Val02_16740</name>
</gene>
<dbReference type="RefSeq" id="WP_203898326.1">
    <property type="nucleotide sequence ID" value="NZ_BOPF01000004.1"/>
</dbReference>
<dbReference type="InterPro" id="IPR013216">
    <property type="entry name" value="Methyltransf_11"/>
</dbReference>
<organism evidence="2 3">
    <name type="scientific">Virgisporangium aliadipatigenens</name>
    <dbReference type="NCBI Taxonomy" id="741659"/>
    <lineage>
        <taxon>Bacteria</taxon>
        <taxon>Bacillati</taxon>
        <taxon>Actinomycetota</taxon>
        <taxon>Actinomycetes</taxon>
        <taxon>Micromonosporales</taxon>
        <taxon>Micromonosporaceae</taxon>
        <taxon>Virgisporangium</taxon>
    </lineage>
</organism>
<proteinExistence type="predicted"/>
<dbReference type="Gene3D" id="3.40.50.150">
    <property type="entry name" value="Vaccinia Virus protein VP39"/>
    <property type="match status" value="1"/>
</dbReference>
<reference evidence="2" key="1">
    <citation type="submission" date="2021-01" db="EMBL/GenBank/DDBJ databases">
        <title>Whole genome shotgun sequence of Virgisporangium aliadipatigenens NBRC 105644.</title>
        <authorList>
            <person name="Komaki H."/>
            <person name="Tamura T."/>
        </authorList>
    </citation>
    <scope>NUCLEOTIDE SEQUENCE</scope>
    <source>
        <strain evidence="2">NBRC 105644</strain>
    </source>
</reference>
<accession>A0A8J4DPL5</accession>
<dbReference type="GO" id="GO:0008757">
    <property type="term" value="F:S-adenosylmethionine-dependent methyltransferase activity"/>
    <property type="evidence" value="ECO:0007669"/>
    <property type="project" value="InterPro"/>
</dbReference>
<keyword evidence="3" id="KW-1185">Reference proteome</keyword>